<dbReference type="PANTHER" id="PTHR48101:SF1">
    <property type="entry name" value="METHYLMALONYL-COA MUTASE, LARGE SUBUNIT"/>
    <property type="match status" value="1"/>
</dbReference>
<dbReference type="SUPFAM" id="SSF51703">
    <property type="entry name" value="Cobalamin (vitamin B12)-dependent enzymes"/>
    <property type="match status" value="1"/>
</dbReference>
<dbReference type="Pfam" id="PF01642">
    <property type="entry name" value="MM_CoA_mutase"/>
    <property type="match status" value="2"/>
</dbReference>
<sequence length="644" mass="72613">MGNENRTQVDSSSNSREKEWEEEAMSTIKGKSLETLRKNTYENIKLQPLYTAKDAHPSGKPGQAPYLRGNYPSGYQEQEWYISQRDTCSLQPEQLKQKIKLAIERGQNSIYLDSVSSFVRKEDFEIAFSSLNEKPFHLLINIKENLSFLPMFISFLNEVKHLKGTVGFDPFEQLLLTGETSISLSSQYDYLSEALLWGEKNESALRFIFIKSQIYHNAGGNAEQELAYAFSNALDVINELVNRGHSIDAISKRISFSFSIGSNFFMEVAKLRAAKQIWASIVAAFGGSEEAQKMDLHASTSSFNKSAYDVHVNLLRTTNEAFAGVVGGVNSLTVDSFDAVLGESSELADRIARNTHFILKEESLLEKVIDPAGGSWYIESLTKQLAENTWLTIKEIDREGGFHQALVRGEVQKDLEKSLVKRLDDVNQRSTQLIGTNVFANLSDQVVMKDNRVEAMNGVAVQDLKIESFNTLLSKAGAGNSIQQVKQQLTNVKTVSEQIQPLRQQRLVEHFEQLRQQAERYRTKKGHLPQVGVVLLGEIKDFKPRLDFLSSFFAAGGFELKTATEEKIDHLNSMNTIVLCGNDQEYQNISQSMLDKMKANVLYIAGRQKEDLLESLAITECIYNGIDVYRFLKNLHEKMEGDKV</sequence>
<dbReference type="Gene3D" id="3.20.20.240">
    <property type="entry name" value="Methylmalonyl-CoA mutase"/>
    <property type="match status" value="1"/>
</dbReference>
<evidence type="ECO:0000256" key="7">
    <source>
        <dbReference type="SAM" id="MobiDB-lite"/>
    </source>
</evidence>
<dbReference type="EC" id="5.4.99.2" evidence="3"/>
<dbReference type="EMBL" id="JBHLVO010000001">
    <property type="protein sequence ID" value="MFC0269872.1"/>
    <property type="molecule type" value="Genomic_DNA"/>
</dbReference>
<name>A0ABV6G893_9BACI</name>
<gene>
    <name evidence="9" type="ORF">ACFFIX_00160</name>
</gene>
<keyword evidence="10" id="KW-1185">Reference proteome</keyword>
<feature type="domain" description="Methylmalonyl-CoA mutase alpha/beta chain catalytic" evidence="8">
    <location>
        <begin position="122"/>
        <end position="497"/>
    </location>
</feature>
<feature type="compositionally biased region" description="Polar residues" evidence="7">
    <location>
        <begin position="1"/>
        <end position="14"/>
    </location>
</feature>
<evidence type="ECO:0000256" key="4">
    <source>
        <dbReference type="ARBA" id="ARBA00022628"/>
    </source>
</evidence>
<evidence type="ECO:0000256" key="6">
    <source>
        <dbReference type="ARBA" id="ARBA00023285"/>
    </source>
</evidence>
<comment type="cofactor">
    <cofactor evidence="1">
        <name>adenosylcob(III)alamin</name>
        <dbReference type="ChEBI" id="CHEBI:18408"/>
    </cofactor>
</comment>
<comment type="similarity">
    <text evidence="2">Belongs to the methylmalonyl-CoA mutase family.</text>
</comment>
<evidence type="ECO:0000259" key="8">
    <source>
        <dbReference type="Pfam" id="PF01642"/>
    </source>
</evidence>
<protein>
    <recommendedName>
        <fullName evidence="3">methylmalonyl-CoA mutase</fullName>
        <ecNumber evidence="3">5.4.99.2</ecNumber>
    </recommendedName>
</protein>
<organism evidence="9 10">
    <name type="scientific">Metabacillus herbersteinensis</name>
    <dbReference type="NCBI Taxonomy" id="283816"/>
    <lineage>
        <taxon>Bacteria</taxon>
        <taxon>Bacillati</taxon>
        <taxon>Bacillota</taxon>
        <taxon>Bacilli</taxon>
        <taxon>Bacillales</taxon>
        <taxon>Bacillaceae</taxon>
        <taxon>Metabacillus</taxon>
    </lineage>
</organism>
<dbReference type="PANTHER" id="PTHR48101">
    <property type="entry name" value="METHYLMALONYL-COA MUTASE, MITOCHONDRIAL-RELATED"/>
    <property type="match status" value="1"/>
</dbReference>
<keyword evidence="6" id="KW-0170">Cobalt</keyword>
<evidence type="ECO:0000313" key="10">
    <source>
        <dbReference type="Proteomes" id="UP001589854"/>
    </source>
</evidence>
<dbReference type="Proteomes" id="UP001589854">
    <property type="component" value="Unassembled WGS sequence"/>
</dbReference>
<keyword evidence="4" id="KW-0846">Cobalamin</keyword>
<accession>A0ABV6G893</accession>
<evidence type="ECO:0000256" key="5">
    <source>
        <dbReference type="ARBA" id="ARBA00023235"/>
    </source>
</evidence>
<reference evidence="9 10" key="1">
    <citation type="submission" date="2024-09" db="EMBL/GenBank/DDBJ databases">
        <authorList>
            <person name="Sun Q."/>
            <person name="Mori K."/>
        </authorList>
    </citation>
    <scope>NUCLEOTIDE SEQUENCE [LARGE SCALE GENOMIC DNA]</scope>
    <source>
        <strain evidence="9 10">CCM 7228</strain>
    </source>
</reference>
<evidence type="ECO:0000256" key="3">
    <source>
        <dbReference type="ARBA" id="ARBA00012398"/>
    </source>
</evidence>
<dbReference type="RefSeq" id="WP_378929212.1">
    <property type="nucleotide sequence ID" value="NZ_JBHLVO010000001.1"/>
</dbReference>
<comment type="caution">
    <text evidence="9">The sequence shown here is derived from an EMBL/GenBank/DDBJ whole genome shotgun (WGS) entry which is preliminary data.</text>
</comment>
<dbReference type="InterPro" id="IPR016176">
    <property type="entry name" value="Cbl-dep_enz_cat"/>
</dbReference>
<dbReference type="InterPro" id="IPR006099">
    <property type="entry name" value="MeMalonylCoA_mutase_a/b_cat"/>
</dbReference>
<dbReference type="Gene3D" id="3.40.50.280">
    <property type="entry name" value="Cobalamin-binding domain"/>
    <property type="match status" value="1"/>
</dbReference>
<dbReference type="InterPro" id="IPR036724">
    <property type="entry name" value="Cobalamin-bd_sf"/>
</dbReference>
<feature type="region of interest" description="Disordered" evidence="7">
    <location>
        <begin position="1"/>
        <end position="26"/>
    </location>
</feature>
<keyword evidence="5" id="KW-0413">Isomerase</keyword>
<dbReference type="InterPro" id="IPR058549">
    <property type="entry name" value="MeMalonylCoA_mutase_a/b_site"/>
</dbReference>
<proteinExistence type="inferred from homology"/>
<evidence type="ECO:0000256" key="1">
    <source>
        <dbReference type="ARBA" id="ARBA00001922"/>
    </source>
</evidence>
<feature type="domain" description="Methylmalonyl-CoA mutase alpha/beta chain catalytic" evidence="8">
    <location>
        <begin position="40"/>
        <end position="110"/>
    </location>
</feature>
<dbReference type="SUPFAM" id="SSF52242">
    <property type="entry name" value="Cobalamin (vitamin B12)-binding domain"/>
    <property type="match status" value="1"/>
</dbReference>
<dbReference type="PROSITE" id="PS00544">
    <property type="entry name" value="METMALONYL_COA_MUTASE"/>
    <property type="match status" value="1"/>
</dbReference>
<evidence type="ECO:0000256" key="2">
    <source>
        <dbReference type="ARBA" id="ARBA00008465"/>
    </source>
</evidence>
<evidence type="ECO:0000313" key="9">
    <source>
        <dbReference type="EMBL" id="MFC0269872.1"/>
    </source>
</evidence>